<name>A0A0D3IIV9_EMIH1</name>
<dbReference type="KEGG" id="ehx:EMIHUDRAFT_124704"/>
<evidence type="ECO:0000256" key="1">
    <source>
        <dbReference type="SAM" id="SignalP"/>
    </source>
</evidence>
<keyword evidence="1" id="KW-0732">Signal</keyword>
<dbReference type="InterPro" id="IPR004302">
    <property type="entry name" value="Cellulose/chitin-bd_N"/>
</dbReference>
<evidence type="ECO:0000313" key="3">
    <source>
        <dbReference type="EnsemblProtists" id="EOD11194"/>
    </source>
</evidence>
<organism evidence="3 4">
    <name type="scientific">Emiliania huxleyi (strain CCMP1516)</name>
    <dbReference type="NCBI Taxonomy" id="280463"/>
    <lineage>
        <taxon>Eukaryota</taxon>
        <taxon>Haptista</taxon>
        <taxon>Haptophyta</taxon>
        <taxon>Prymnesiophyceae</taxon>
        <taxon>Isochrysidales</taxon>
        <taxon>Noelaerhabdaceae</taxon>
        <taxon>Emiliania</taxon>
    </lineage>
</organism>
<dbReference type="RefSeq" id="XP_005763623.1">
    <property type="nucleotide sequence ID" value="XM_005763566.1"/>
</dbReference>
<dbReference type="EnsemblProtists" id="EOD11194">
    <property type="protein sequence ID" value="EOD11194"/>
    <property type="gene ID" value="EMIHUDRAFT_124704"/>
</dbReference>
<evidence type="ECO:0000313" key="4">
    <source>
        <dbReference type="Proteomes" id="UP000013827"/>
    </source>
</evidence>
<dbReference type="Proteomes" id="UP000013827">
    <property type="component" value="Unassembled WGS sequence"/>
</dbReference>
<accession>A0A0D3IIV9</accession>
<sequence>MYMPGSRAPFLSLCLAAGAAAHGFLTCPAPRQRRNGPIPGQTWTMWMGMSGGSYGPGIGNAQSLSAGGRNPSHANPGTRDLCGGTLANHFSAGSLYGPTEARGTFVSGGTMAVTVRLTAYHKGWFEFRLAVPAGDTQDISQDLLNEH</sequence>
<protein>
    <recommendedName>
        <fullName evidence="2">Chitin-binding type-4 domain-containing protein</fullName>
    </recommendedName>
</protein>
<reference evidence="3" key="2">
    <citation type="submission" date="2024-10" db="UniProtKB">
        <authorList>
            <consortium name="EnsemblProtists"/>
        </authorList>
    </citation>
    <scope>IDENTIFICATION</scope>
</reference>
<feature type="domain" description="Chitin-binding type-4" evidence="2">
    <location>
        <begin position="22"/>
        <end position="138"/>
    </location>
</feature>
<dbReference type="PaxDb" id="2903-EOD11194"/>
<evidence type="ECO:0000259" key="2">
    <source>
        <dbReference type="Pfam" id="PF03067"/>
    </source>
</evidence>
<feature type="signal peptide" evidence="1">
    <location>
        <begin position="1"/>
        <end position="21"/>
    </location>
</feature>
<dbReference type="GeneID" id="17257345"/>
<feature type="chain" id="PRO_5044185248" description="Chitin-binding type-4 domain-containing protein" evidence="1">
    <location>
        <begin position="22"/>
        <end position="147"/>
    </location>
</feature>
<dbReference type="Pfam" id="PF03067">
    <property type="entry name" value="LPMO_10"/>
    <property type="match status" value="1"/>
</dbReference>
<dbReference type="HOGENOM" id="CLU_1772999_0_0_1"/>
<reference evidence="4" key="1">
    <citation type="journal article" date="2013" name="Nature">
        <title>Pan genome of the phytoplankton Emiliania underpins its global distribution.</title>
        <authorList>
            <person name="Read B.A."/>
            <person name="Kegel J."/>
            <person name="Klute M.J."/>
            <person name="Kuo A."/>
            <person name="Lefebvre S.C."/>
            <person name="Maumus F."/>
            <person name="Mayer C."/>
            <person name="Miller J."/>
            <person name="Monier A."/>
            <person name="Salamov A."/>
            <person name="Young J."/>
            <person name="Aguilar M."/>
            <person name="Claverie J.M."/>
            <person name="Frickenhaus S."/>
            <person name="Gonzalez K."/>
            <person name="Herman E.K."/>
            <person name="Lin Y.C."/>
            <person name="Napier J."/>
            <person name="Ogata H."/>
            <person name="Sarno A.F."/>
            <person name="Shmutz J."/>
            <person name="Schroeder D."/>
            <person name="de Vargas C."/>
            <person name="Verret F."/>
            <person name="von Dassow P."/>
            <person name="Valentin K."/>
            <person name="Van de Peer Y."/>
            <person name="Wheeler G."/>
            <person name="Dacks J.B."/>
            <person name="Delwiche C.F."/>
            <person name="Dyhrman S.T."/>
            <person name="Glockner G."/>
            <person name="John U."/>
            <person name="Richards T."/>
            <person name="Worden A.Z."/>
            <person name="Zhang X."/>
            <person name="Grigoriev I.V."/>
            <person name="Allen A.E."/>
            <person name="Bidle K."/>
            <person name="Borodovsky M."/>
            <person name="Bowler C."/>
            <person name="Brownlee C."/>
            <person name="Cock J.M."/>
            <person name="Elias M."/>
            <person name="Gladyshev V.N."/>
            <person name="Groth M."/>
            <person name="Guda C."/>
            <person name="Hadaegh A."/>
            <person name="Iglesias-Rodriguez M.D."/>
            <person name="Jenkins J."/>
            <person name="Jones B.M."/>
            <person name="Lawson T."/>
            <person name="Leese F."/>
            <person name="Lindquist E."/>
            <person name="Lobanov A."/>
            <person name="Lomsadze A."/>
            <person name="Malik S.B."/>
            <person name="Marsh M.E."/>
            <person name="Mackinder L."/>
            <person name="Mock T."/>
            <person name="Mueller-Roeber B."/>
            <person name="Pagarete A."/>
            <person name="Parker M."/>
            <person name="Probert I."/>
            <person name="Quesneville H."/>
            <person name="Raines C."/>
            <person name="Rensing S.A."/>
            <person name="Riano-Pachon D.M."/>
            <person name="Richier S."/>
            <person name="Rokitta S."/>
            <person name="Shiraiwa Y."/>
            <person name="Soanes D.M."/>
            <person name="van der Giezen M."/>
            <person name="Wahlund T.M."/>
            <person name="Williams B."/>
            <person name="Wilson W."/>
            <person name="Wolfe G."/>
            <person name="Wurch L.L."/>
        </authorList>
    </citation>
    <scope>NUCLEOTIDE SEQUENCE</scope>
</reference>
<proteinExistence type="predicted"/>
<dbReference type="AlphaFoldDB" id="A0A0D3IIV9"/>
<keyword evidence="4" id="KW-1185">Reference proteome</keyword>